<evidence type="ECO:0008006" key="10">
    <source>
        <dbReference type="Google" id="ProtNLM"/>
    </source>
</evidence>
<keyword evidence="4 7" id="KW-0812">Transmembrane</keyword>
<organism evidence="8 9">
    <name type="scientific">Maritalea porphyrae</name>
    <dbReference type="NCBI Taxonomy" id="880732"/>
    <lineage>
        <taxon>Bacteria</taxon>
        <taxon>Pseudomonadati</taxon>
        <taxon>Pseudomonadota</taxon>
        <taxon>Alphaproteobacteria</taxon>
        <taxon>Hyphomicrobiales</taxon>
        <taxon>Devosiaceae</taxon>
        <taxon>Maritalea</taxon>
    </lineage>
</organism>
<keyword evidence="9" id="KW-1185">Reference proteome</keyword>
<keyword evidence="6 7" id="KW-0472">Membrane</keyword>
<gene>
    <name evidence="8" type="ORF">GCM10007879_28920</name>
</gene>
<protein>
    <recommendedName>
        <fullName evidence="10">DoxX family protein</fullName>
    </recommendedName>
</protein>
<evidence type="ECO:0000256" key="1">
    <source>
        <dbReference type="ARBA" id="ARBA00004651"/>
    </source>
</evidence>
<reference evidence="8" key="1">
    <citation type="journal article" date="2014" name="Int. J. Syst. Evol. Microbiol.">
        <title>Complete genome of a new Firmicutes species belonging to the dominant human colonic microbiota ('Ruminococcus bicirculans') reveals two chromosomes and a selective capacity to utilize plant glucans.</title>
        <authorList>
            <consortium name="NISC Comparative Sequencing Program"/>
            <person name="Wegmann U."/>
            <person name="Louis P."/>
            <person name="Goesmann A."/>
            <person name="Henrissat B."/>
            <person name="Duncan S.H."/>
            <person name="Flint H.J."/>
        </authorList>
    </citation>
    <scope>NUCLEOTIDE SEQUENCE</scope>
    <source>
        <strain evidence="8">NBRC 107169</strain>
    </source>
</reference>
<dbReference type="PANTHER" id="PTHR33452">
    <property type="entry name" value="OXIDOREDUCTASE CATD-RELATED"/>
    <property type="match status" value="1"/>
</dbReference>
<dbReference type="RefSeq" id="WP_284365676.1">
    <property type="nucleotide sequence ID" value="NZ_BSNI01000002.1"/>
</dbReference>
<name>A0ABQ5UTZ0_9HYPH</name>
<keyword evidence="5 7" id="KW-1133">Transmembrane helix</keyword>
<sequence length="159" mass="17517">MLGTVFGRFDRLHMFGMPGAIIASAVLLWVRFFLGMPYWNSGWTKWSQFPFSTNSSAKYLFAEEYRLNIFGAQIPFPAPDVMAHLAGLGEVILPVFLIAGLFSRFAALGLLGMTAVIQLVYPGAWMIHGSWALAAICIIVAGPGMFSLDEGVRRVLKLK</sequence>
<evidence type="ECO:0000256" key="7">
    <source>
        <dbReference type="SAM" id="Phobius"/>
    </source>
</evidence>
<dbReference type="Proteomes" id="UP001161405">
    <property type="component" value="Unassembled WGS sequence"/>
</dbReference>
<dbReference type="EMBL" id="BSNI01000002">
    <property type="protein sequence ID" value="GLQ18643.1"/>
    <property type="molecule type" value="Genomic_DNA"/>
</dbReference>
<dbReference type="InterPro" id="IPR051907">
    <property type="entry name" value="DoxX-like_oxidoreductase"/>
</dbReference>
<evidence type="ECO:0000313" key="8">
    <source>
        <dbReference type="EMBL" id="GLQ18643.1"/>
    </source>
</evidence>
<feature type="transmembrane region" description="Helical" evidence="7">
    <location>
        <begin position="130"/>
        <end position="148"/>
    </location>
</feature>
<feature type="transmembrane region" description="Helical" evidence="7">
    <location>
        <begin position="105"/>
        <end position="124"/>
    </location>
</feature>
<keyword evidence="3" id="KW-1003">Cell membrane</keyword>
<dbReference type="InterPro" id="IPR032808">
    <property type="entry name" value="DoxX"/>
</dbReference>
<proteinExistence type="inferred from homology"/>
<feature type="transmembrane region" description="Helical" evidence="7">
    <location>
        <begin position="12"/>
        <end position="34"/>
    </location>
</feature>
<evidence type="ECO:0000256" key="2">
    <source>
        <dbReference type="ARBA" id="ARBA00006679"/>
    </source>
</evidence>
<dbReference type="PANTHER" id="PTHR33452:SF1">
    <property type="entry name" value="INNER MEMBRANE PROTEIN YPHA-RELATED"/>
    <property type="match status" value="1"/>
</dbReference>
<comment type="caution">
    <text evidence="8">The sequence shown here is derived from an EMBL/GenBank/DDBJ whole genome shotgun (WGS) entry which is preliminary data.</text>
</comment>
<evidence type="ECO:0000256" key="6">
    <source>
        <dbReference type="ARBA" id="ARBA00023136"/>
    </source>
</evidence>
<comment type="subcellular location">
    <subcellularLocation>
        <location evidence="1">Cell membrane</location>
        <topology evidence="1">Multi-pass membrane protein</topology>
    </subcellularLocation>
</comment>
<evidence type="ECO:0000256" key="4">
    <source>
        <dbReference type="ARBA" id="ARBA00022692"/>
    </source>
</evidence>
<evidence type="ECO:0000256" key="3">
    <source>
        <dbReference type="ARBA" id="ARBA00022475"/>
    </source>
</evidence>
<comment type="similarity">
    <text evidence="2">Belongs to the DoxX family.</text>
</comment>
<feature type="transmembrane region" description="Helical" evidence="7">
    <location>
        <begin position="81"/>
        <end position="98"/>
    </location>
</feature>
<reference evidence="8" key="2">
    <citation type="submission" date="2023-01" db="EMBL/GenBank/DDBJ databases">
        <title>Draft genome sequence of Maritalea porphyrae strain NBRC 107169.</title>
        <authorList>
            <person name="Sun Q."/>
            <person name="Mori K."/>
        </authorList>
    </citation>
    <scope>NUCLEOTIDE SEQUENCE</scope>
    <source>
        <strain evidence="8">NBRC 107169</strain>
    </source>
</reference>
<evidence type="ECO:0000313" key="9">
    <source>
        <dbReference type="Proteomes" id="UP001161405"/>
    </source>
</evidence>
<dbReference type="Pfam" id="PF07681">
    <property type="entry name" value="DoxX"/>
    <property type="match status" value="1"/>
</dbReference>
<accession>A0ABQ5UTZ0</accession>
<evidence type="ECO:0000256" key="5">
    <source>
        <dbReference type="ARBA" id="ARBA00022989"/>
    </source>
</evidence>